<evidence type="ECO:0000313" key="7">
    <source>
        <dbReference type="Proteomes" id="UP000467840"/>
    </source>
</evidence>
<reference evidence="6 7" key="1">
    <citation type="journal article" date="2020" name="Mol. Plant">
        <title>The Chromosome-Based Rubber Tree Genome Provides New Insights into Spurge Genome Evolution and Rubber Biosynthesis.</title>
        <authorList>
            <person name="Liu J."/>
            <person name="Shi C."/>
            <person name="Shi C.C."/>
            <person name="Li W."/>
            <person name="Zhang Q.J."/>
            <person name="Zhang Y."/>
            <person name="Li K."/>
            <person name="Lu H.F."/>
            <person name="Shi C."/>
            <person name="Zhu S.T."/>
            <person name="Xiao Z.Y."/>
            <person name="Nan H."/>
            <person name="Yue Y."/>
            <person name="Zhu X.G."/>
            <person name="Wu Y."/>
            <person name="Hong X.N."/>
            <person name="Fan G.Y."/>
            <person name="Tong Y."/>
            <person name="Zhang D."/>
            <person name="Mao C.L."/>
            <person name="Liu Y.L."/>
            <person name="Hao S.J."/>
            <person name="Liu W.Q."/>
            <person name="Lv M.Q."/>
            <person name="Zhang H.B."/>
            <person name="Liu Y."/>
            <person name="Hu-Tang G.R."/>
            <person name="Wang J.P."/>
            <person name="Wang J.H."/>
            <person name="Sun Y.H."/>
            <person name="Ni S.B."/>
            <person name="Chen W.B."/>
            <person name="Zhang X.C."/>
            <person name="Jiao Y.N."/>
            <person name="Eichler E.E."/>
            <person name="Li G.H."/>
            <person name="Liu X."/>
            <person name="Gao L.Z."/>
        </authorList>
    </citation>
    <scope>NUCLEOTIDE SEQUENCE [LARGE SCALE GENOMIC DNA]</scope>
    <source>
        <strain evidence="7">cv. GT1</strain>
        <tissue evidence="6">Leaf</tissue>
    </source>
</reference>
<evidence type="ECO:0000256" key="4">
    <source>
        <dbReference type="ARBA" id="ARBA00023242"/>
    </source>
</evidence>
<evidence type="ECO:0000256" key="5">
    <source>
        <dbReference type="PROSITE-ProRule" id="PRU01191"/>
    </source>
</evidence>
<keyword evidence="2" id="KW-0805">Transcription regulation</keyword>
<keyword evidence="7" id="KW-1185">Reference proteome</keyword>
<comment type="subcellular location">
    <subcellularLocation>
        <location evidence="1">Nucleus</location>
    </subcellularLocation>
</comment>
<dbReference type="Pfam" id="PF03514">
    <property type="entry name" value="GRAS"/>
    <property type="match status" value="1"/>
</dbReference>
<keyword evidence="3" id="KW-0804">Transcription</keyword>
<evidence type="ECO:0000256" key="3">
    <source>
        <dbReference type="ARBA" id="ARBA00023163"/>
    </source>
</evidence>
<protein>
    <submittedName>
        <fullName evidence="6">Uncharacterized protein</fullName>
    </submittedName>
</protein>
<dbReference type="PANTHER" id="PTHR31636">
    <property type="entry name" value="OSJNBA0084A10.13 PROTEIN-RELATED"/>
    <property type="match status" value="1"/>
</dbReference>
<keyword evidence="4" id="KW-0539">Nucleus</keyword>
<dbReference type="Proteomes" id="UP000467840">
    <property type="component" value="Chromosome 3"/>
</dbReference>
<gene>
    <name evidence="6" type="ORF">GH714_017640</name>
</gene>
<comment type="caution">
    <text evidence="5">Lacks conserved residue(s) required for the propagation of feature annotation.</text>
</comment>
<accession>A0A6A6KE18</accession>
<dbReference type="GO" id="GO:0005634">
    <property type="term" value="C:nucleus"/>
    <property type="evidence" value="ECO:0007669"/>
    <property type="project" value="UniProtKB-SubCell"/>
</dbReference>
<evidence type="ECO:0000256" key="1">
    <source>
        <dbReference type="ARBA" id="ARBA00004123"/>
    </source>
</evidence>
<dbReference type="InterPro" id="IPR005202">
    <property type="entry name" value="TF_GRAS"/>
</dbReference>
<dbReference type="AlphaFoldDB" id="A0A6A6KE18"/>
<name>A0A6A6KE18_HEVBR</name>
<evidence type="ECO:0000313" key="6">
    <source>
        <dbReference type="EMBL" id="KAF2286555.1"/>
    </source>
</evidence>
<sequence>MYPPSYTQSEFCCDDKSYETTGLDLNLGHIMPDFSVLEDDCTARFDFDETRSHKRVKQSPSATVSNGNGAGLYCTGSNGRTSTNSLNIVPRLHFRDYVLTYTERAVGVLGSPAKTVTTFTAEKDEALRLVYEICPQIQFGHFVANSSILEAFEGKRSVHVVDLGMTLGLPNGQQWRNLIHSIANRTGHCLTAFE</sequence>
<feature type="short sequence motif" description="VHIID" evidence="5">
    <location>
        <begin position="158"/>
        <end position="162"/>
    </location>
</feature>
<comment type="similarity">
    <text evidence="5">Belongs to the GRAS family.</text>
</comment>
<evidence type="ECO:0000256" key="2">
    <source>
        <dbReference type="ARBA" id="ARBA00023015"/>
    </source>
</evidence>
<dbReference type="PROSITE" id="PS50985">
    <property type="entry name" value="GRAS"/>
    <property type="match status" value="1"/>
</dbReference>
<organism evidence="6 7">
    <name type="scientific">Hevea brasiliensis</name>
    <name type="common">Para rubber tree</name>
    <name type="synonym">Siphonia brasiliensis</name>
    <dbReference type="NCBI Taxonomy" id="3981"/>
    <lineage>
        <taxon>Eukaryota</taxon>
        <taxon>Viridiplantae</taxon>
        <taxon>Streptophyta</taxon>
        <taxon>Embryophyta</taxon>
        <taxon>Tracheophyta</taxon>
        <taxon>Spermatophyta</taxon>
        <taxon>Magnoliopsida</taxon>
        <taxon>eudicotyledons</taxon>
        <taxon>Gunneridae</taxon>
        <taxon>Pentapetalae</taxon>
        <taxon>rosids</taxon>
        <taxon>fabids</taxon>
        <taxon>Malpighiales</taxon>
        <taxon>Euphorbiaceae</taxon>
        <taxon>Crotonoideae</taxon>
        <taxon>Micrandreae</taxon>
        <taxon>Hevea</taxon>
    </lineage>
</organism>
<dbReference type="EMBL" id="JAAGAX010000017">
    <property type="protein sequence ID" value="KAF2286555.1"/>
    <property type="molecule type" value="Genomic_DNA"/>
</dbReference>
<proteinExistence type="inferred from homology"/>
<comment type="caution">
    <text evidence="6">The sequence shown here is derived from an EMBL/GenBank/DDBJ whole genome shotgun (WGS) entry which is preliminary data.</text>
</comment>